<accession>A0A0D2KV73</accession>
<evidence type="ECO:0000313" key="3">
    <source>
        <dbReference type="EMBL" id="KIY99273.1"/>
    </source>
</evidence>
<feature type="compositionally biased region" description="Gly residues" evidence="1">
    <location>
        <begin position="266"/>
        <end position="281"/>
    </location>
</feature>
<dbReference type="GeneID" id="25741567"/>
<evidence type="ECO:0000313" key="4">
    <source>
        <dbReference type="Proteomes" id="UP000054498"/>
    </source>
</evidence>
<feature type="compositionally biased region" description="Low complexity" evidence="1">
    <location>
        <begin position="282"/>
        <end position="304"/>
    </location>
</feature>
<feature type="compositionally biased region" description="Polar residues" evidence="1">
    <location>
        <begin position="615"/>
        <end position="625"/>
    </location>
</feature>
<dbReference type="InterPro" id="IPR013584">
    <property type="entry name" value="RAP"/>
</dbReference>
<feature type="compositionally biased region" description="Pro residues" evidence="1">
    <location>
        <begin position="103"/>
        <end position="116"/>
    </location>
</feature>
<feature type="compositionally biased region" description="Basic and acidic residues" evidence="1">
    <location>
        <begin position="593"/>
        <end position="603"/>
    </location>
</feature>
<dbReference type="SMART" id="SM00952">
    <property type="entry name" value="RAP"/>
    <property type="match status" value="1"/>
</dbReference>
<gene>
    <name evidence="3" type="ORF">MNEG_8692</name>
</gene>
<dbReference type="RefSeq" id="XP_013898293.1">
    <property type="nucleotide sequence ID" value="XM_014042839.1"/>
</dbReference>
<dbReference type="AlphaFoldDB" id="A0A0D2KV73"/>
<feature type="compositionally biased region" description="Low complexity" evidence="1">
    <location>
        <begin position="329"/>
        <end position="341"/>
    </location>
</feature>
<proteinExistence type="predicted"/>
<name>A0A0D2KV73_9CHLO</name>
<reference evidence="3 4" key="1">
    <citation type="journal article" date="2013" name="BMC Genomics">
        <title>Reconstruction of the lipid metabolism for the microalga Monoraphidium neglectum from its genome sequence reveals characteristics suitable for biofuel production.</title>
        <authorList>
            <person name="Bogen C."/>
            <person name="Al-Dilaimi A."/>
            <person name="Albersmeier A."/>
            <person name="Wichmann J."/>
            <person name="Grundmann M."/>
            <person name="Rupp O."/>
            <person name="Lauersen K.J."/>
            <person name="Blifernez-Klassen O."/>
            <person name="Kalinowski J."/>
            <person name="Goesmann A."/>
            <person name="Mussgnug J.H."/>
            <person name="Kruse O."/>
        </authorList>
    </citation>
    <scope>NUCLEOTIDE SEQUENCE [LARGE SCALE GENOMIC DNA]</scope>
    <source>
        <strain evidence="3 4">SAG 48.87</strain>
    </source>
</reference>
<protein>
    <recommendedName>
        <fullName evidence="2">RAP domain-containing protein</fullName>
    </recommendedName>
</protein>
<dbReference type="STRING" id="145388.A0A0D2KV73"/>
<sequence length="625" mass="63766">MRRPLSELITGPQLAMYLHGCRRLGYVPAAWLAAGLGRLLLRLMPGMRAGDVCQVVCALSAWQSAPGGVGKGRMHMLPWSSVLLAAQQQLLHHPTPAAVSPAAAPPPPTPAPPPGSPAAAAAPDVVAAGAAPQPVASGQLADAPVLQLPPGDLADLLHALQALNLYNEQLTLLTLLRRRFGGGASPTASLTSLSSVGSLDFGDGAAVAAAAAAGAAAFEAVDEPGSVAARTLYAYAQLGQHPGRALIAAAADALGRWCDELGGLGPASGEGRSGGAAGGRTGAAEPRGTSSSSSSSASSGGAAADYDLSPDWDFSEAPDSPPPAPEAPAPTQQQRRGWQPPGGRGRRQGRLPLRELSTALYSLAVIGELRHPGALALAARLAALPPAALLGHPQFAQQARMLAACLLSAQADRLVSSPWAALDASVKERLAAEWRRSVLARGAARPHRMQGELAAALRGMGLRVRAGEVTRDGCCCIDVLARAPGSAPLDPSAGAAAGGGGEWLAVEILGPHNAARNTQSPLGPARLKWRLLAARGYRVVVVDGWEWLRLGGPETTAKQLYLQNLRNQLLRQGAAQQDGAAAEAAAAAAGRRRGGDGDREGGERAAVAAVAGGRSQQLNRPAQPR</sequence>
<evidence type="ECO:0000256" key="1">
    <source>
        <dbReference type="SAM" id="MobiDB-lite"/>
    </source>
</evidence>
<dbReference type="EMBL" id="KK101897">
    <property type="protein sequence ID" value="KIY99273.1"/>
    <property type="molecule type" value="Genomic_DNA"/>
</dbReference>
<organism evidence="3 4">
    <name type="scientific">Monoraphidium neglectum</name>
    <dbReference type="NCBI Taxonomy" id="145388"/>
    <lineage>
        <taxon>Eukaryota</taxon>
        <taxon>Viridiplantae</taxon>
        <taxon>Chlorophyta</taxon>
        <taxon>core chlorophytes</taxon>
        <taxon>Chlorophyceae</taxon>
        <taxon>CS clade</taxon>
        <taxon>Sphaeropleales</taxon>
        <taxon>Selenastraceae</taxon>
        <taxon>Monoraphidium</taxon>
    </lineage>
</organism>
<feature type="compositionally biased region" description="Low complexity" evidence="1">
    <location>
        <begin position="604"/>
        <end position="614"/>
    </location>
</feature>
<feature type="region of interest" description="Disordered" evidence="1">
    <location>
        <begin position="266"/>
        <end position="351"/>
    </location>
</feature>
<feature type="region of interest" description="Disordered" evidence="1">
    <location>
        <begin position="97"/>
        <end position="122"/>
    </location>
</feature>
<dbReference type="Pfam" id="PF08373">
    <property type="entry name" value="RAP"/>
    <property type="match status" value="1"/>
</dbReference>
<dbReference type="Proteomes" id="UP000054498">
    <property type="component" value="Unassembled WGS sequence"/>
</dbReference>
<feature type="compositionally biased region" description="Pro residues" evidence="1">
    <location>
        <begin position="319"/>
        <end position="328"/>
    </location>
</feature>
<dbReference type="KEGG" id="mng:MNEG_8692"/>
<dbReference type="OrthoDB" id="552239at2759"/>
<feature type="domain" description="RAP" evidence="2">
    <location>
        <begin position="506"/>
        <end position="565"/>
    </location>
</feature>
<evidence type="ECO:0000259" key="2">
    <source>
        <dbReference type="SMART" id="SM00952"/>
    </source>
</evidence>
<keyword evidence="4" id="KW-1185">Reference proteome</keyword>
<feature type="region of interest" description="Disordered" evidence="1">
    <location>
        <begin position="585"/>
        <end position="625"/>
    </location>
</feature>